<dbReference type="InterPro" id="IPR000788">
    <property type="entry name" value="RNR_lg_C"/>
</dbReference>
<keyword evidence="14" id="KW-1185">Reference proteome</keyword>
<dbReference type="PANTHER" id="PTHR11573:SF6">
    <property type="entry name" value="RIBONUCLEOSIDE-DIPHOSPHATE REDUCTASE LARGE SUBUNIT"/>
    <property type="match status" value="1"/>
</dbReference>
<dbReference type="SUPFAM" id="SSF51998">
    <property type="entry name" value="PFL-like glycyl radical enzymes"/>
    <property type="match status" value="1"/>
</dbReference>
<comment type="function">
    <text evidence="7 10">Provides the precursors necessary for DNA synthesis. Catalyzes the biosynthesis of deoxyribonucleotides from the corresponding ribonucleotides.</text>
</comment>
<dbReference type="Pfam" id="PF03477">
    <property type="entry name" value="ATP-cone"/>
    <property type="match status" value="2"/>
</dbReference>
<proteinExistence type="inferred from homology"/>
<dbReference type="Pfam" id="PF02867">
    <property type="entry name" value="Ribonuc_red_lgC"/>
    <property type="match status" value="1"/>
</dbReference>
<comment type="caution">
    <text evidence="13">The sequence shown here is derived from an EMBL/GenBank/DDBJ whole genome shotgun (WGS) entry which is preliminary data.</text>
</comment>
<dbReference type="InterPro" id="IPR039718">
    <property type="entry name" value="Rrm1"/>
</dbReference>
<dbReference type="PROSITE" id="PS51161">
    <property type="entry name" value="ATP_CONE"/>
    <property type="match status" value="2"/>
</dbReference>
<dbReference type="NCBIfam" id="NF005544">
    <property type="entry name" value="PRK07207.1"/>
    <property type="match status" value="1"/>
</dbReference>
<dbReference type="FunFam" id="3.20.70.20:FF:000009">
    <property type="entry name" value="Ribonucleoside-diphosphate reductase"/>
    <property type="match status" value="1"/>
</dbReference>
<dbReference type="eggNOG" id="COG0209">
    <property type="taxonomic scope" value="Bacteria"/>
</dbReference>
<evidence type="ECO:0000256" key="7">
    <source>
        <dbReference type="ARBA" id="ARBA00024942"/>
    </source>
</evidence>
<evidence type="ECO:0000256" key="6">
    <source>
        <dbReference type="ARBA" id="ARBA00023116"/>
    </source>
</evidence>
<dbReference type="InterPro" id="IPR013509">
    <property type="entry name" value="RNR_lsu_N"/>
</dbReference>
<evidence type="ECO:0000256" key="11">
    <source>
        <dbReference type="SAM" id="MobiDB-lite"/>
    </source>
</evidence>
<dbReference type="NCBIfam" id="TIGR02506">
    <property type="entry name" value="NrdE_NrdA"/>
    <property type="match status" value="1"/>
</dbReference>
<evidence type="ECO:0000256" key="8">
    <source>
        <dbReference type="ARBA" id="ARBA00047754"/>
    </source>
</evidence>
<gene>
    <name evidence="13" type="ORF">MAMP_02291</name>
</gene>
<evidence type="ECO:0000313" key="14">
    <source>
        <dbReference type="Proteomes" id="UP000003544"/>
    </source>
</evidence>
<dbReference type="PRINTS" id="PR01183">
    <property type="entry name" value="RIBORDTASEM1"/>
</dbReference>
<evidence type="ECO:0000256" key="10">
    <source>
        <dbReference type="RuleBase" id="RU003410"/>
    </source>
</evidence>
<dbReference type="GO" id="GO:0004748">
    <property type="term" value="F:ribonucleoside-diphosphate reductase activity, thioredoxin disulfide as acceptor"/>
    <property type="evidence" value="ECO:0007669"/>
    <property type="project" value="UniProtKB-EC"/>
</dbReference>
<evidence type="ECO:0000256" key="2">
    <source>
        <dbReference type="ARBA" id="ARBA00022533"/>
    </source>
</evidence>
<dbReference type="PROSITE" id="PS00089">
    <property type="entry name" value="RIBORED_LARGE"/>
    <property type="match status" value="1"/>
</dbReference>
<dbReference type="EC" id="1.17.4.1" evidence="10"/>
<evidence type="ECO:0000259" key="12">
    <source>
        <dbReference type="PROSITE" id="PS51161"/>
    </source>
</evidence>
<feature type="domain" description="ATP-cone" evidence="12">
    <location>
        <begin position="61"/>
        <end position="161"/>
    </location>
</feature>
<comment type="catalytic activity">
    <reaction evidence="8 10">
        <text>a 2'-deoxyribonucleoside 5'-diphosphate + [thioredoxin]-disulfide + H2O = a ribonucleoside 5'-diphosphate + [thioredoxin]-dithiol</text>
        <dbReference type="Rhea" id="RHEA:23252"/>
        <dbReference type="Rhea" id="RHEA-COMP:10698"/>
        <dbReference type="Rhea" id="RHEA-COMP:10700"/>
        <dbReference type="ChEBI" id="CHEBI:15377"/>
        <dbReference type="ChEBI" id="CHEBI:29950"/>
        <dbReference type="ChEBI" id="CHEBI:50058"/>
        <dbReference type="ChEBI" id="CHEBI:57930"/>
        <dbReference type="ChEBI" id="CHEBI:73316"/>
        <dbReference type="EC" id="1.17.4.1"/>
    </reaction>
</comment>
<dbReference type="SUPFAM" id="SSF48168">
    <property type="entry name" value="R1 subunit of ribonucleotide reductase, N-terminal domain"/>
    <property type="match status" value="1"/>
</dbReference>
<evidence type="ECO:0000256" key="4">
    <source>
        <dbReference type="ARBA" id="ARBA00022840"/>
    </source>
</evidence>
<dbReference type="Proteomes" id="UP000003544">
    <property type="component" value="Unassembled WGS sequence"/>
</dbReference>
<evidence type="ECO:0000256" key="5">
    <source>
        <dbReference type="ARBA" id="ARBA00023002"/>
    </source>
</evidence>
<dbReference type="GO" id="GO:0005971">
    <property type="term" value="C:ribonucleoside-diphosphate reductase complex"/>
    <property type="evidence" value="ECO:0007669"/>
    <property type="project" value="TreeGrafter"/>
</dbReference>
<dbReference type="InterPro" id="IPR013346">
    <property type="entry name" value="NrdE_NrdA_C"/>
</dbReference>
<dbReference type="EMBL" id="AFIG01000001">
    <property type="protein sequence ID" value="EGL55297.1"/>
    <property type="molecule type" value="Genomic_DNA"/>
</dbReference>
<dbReference type="AlphaFoldDB" id="F5SXR7"/>
<sequence length="1009" mass="113754">MQNLHLPSLQKHTILWFNHFETTTSSGFVFFDYFNIIAGIFIMASETAQPIYTSSQSESGYSVIRRNGKVTEFDSSKIAVAITKAFLAVEGDSAKDSRRIHDTVAKLTRQVTDNLLRRIDDGGTVHIEDIQDQVELALMREGEYKVARSYVVYREKQAEKRAEEEKKHPQPANESPLHVIAADGSRHPLDIDRLHNLITEACEGLAEVNRDAILRDTQRNLFDGVKEADVEKALVMSARTFIEKDPAYSTLAARLLMDGIRREALSFVYKTPKQASQNEMGDLYADYFKTYISTAIEKELIDSELGLFDLDRLGNALKPELDFEFTYLGLQTLYDRYFIHFDGTRFELPQAFYMRVAMGLAINELNREERAIEFYNLLSSFDFMSSTPTLFNSGTLRPQLSSCYLTTVPDDLSGIYNAMRDNALLSKYAGGLGNDWTRVRGLGAHIKGTNGKSQGVVPFLKVANDTAVAVNQGGKRKGAVCAYLETWHIDVEEFLDLRKNTGDDRRRTHDMNTANWIPDLFMKRVAEEGQWTLFSPEEVEDLHDLTGLDFERAYEAYEEKAARGDIRNFKQLPATDLWRKMLGMLFETGHPWITFKDPCNLRSPQQHVGVVHSSNLCTEITLNTSDKEIAVCNLGSVNMVKHIDENGKLDKEKLQKTVRTAMRMLDNVIEYNYYSVPQARHSNLQHRPVGLGLMGFQDALYKLRIPYSSDEAVQFADESMEAISYYAIEASSDLAAERGKYQTYEGSLWSKGILPIDSIKLLKEARGEYLQQDESKTMDWDMLRDKIKRQGMRNSNTMAIAPTATISNICGVSQSIEPTYQNLFVKSNLSGEFTVINPYMVEDLKARNLWDDVMINDLKYFDGSLQGIDRIPAELKSLYTTAFEMDARWLIEAASRRQKWLDQAQSLNLYMAEPSGKKMDNLYKLAWVRGLKTTYYLRSMGATGAEKTSTAPTTATEAPAPSKPKPVAAASTPAPVASSSSSIDDLVLGEGMEAPKACSILEPDCEACQ</sequence>
<protein>
    <recommendedName>
        <fullName evidence="10">Ribonucleoside-diphosphate reductase</fullName>
        <ecNumber evidence="10">1.17.4.1</ecNumber>
    </recommendedName>
</protein>
<keyword evidence="3 9" id="KW-0547">Nucleotide-binding</keyword>
<dbReference type="GO" id="GO:0009263">
    <property type="term" value="P:deoxyribonucleotide biosynthetic process"/>
    <property type="evidence" value="ECO:0007669"/>
    <property type="project" value="UniProtKB-KW"/>
</dbReference>
<dbReference type="InterPro" id="IPR008926">
    <property type="entry name" value="RNR_R1-su_N"/>
</dbReference>
<dbReference type="UniPathway" id="UPA00326"/>
<organism evidence="13 14">
    <name type="scientific">Methylophaga aminisulfidivorans MP</name>
    <dbReference type="NCBI Taxonomy" id="1026882"/>
    <lineage>
        <taxon>Bacteria</taxon>
        <taxon>Pseudomonadati</taxon>
        <taxon>Pseudomonadota</taxon>
        <taxon>Gammaproteobacteria</taxon>
        <taxon>Thiotrichales</taxon>
        <taxon>Piscirickettsiaceae</taxon>
        <taxon>Methylophaga</taxon>
    </lineage>
</organism>
<name>F5SXR7_9GAMM</name>
<keyword evidence="2" id="KW-0021">Allosteric enzyme</keyword>
<feature type="domain" description="ATP-cone" evidence="12">
    <location>
        <begin position="177"/>
        <end position="266"/>
    </location>
</feature>
<keyword evidence="6 10" id="KW-0215">Deoxyribonucleotide synthesis</keyword>
<comment type="similarity">
    <text evidence="1 10">Belongs to the ribonucleoside diphosphate reductase large chain family.</text>
</comment>
<keyword evidence="5 10" id="KW-0560">Oxidoreductase</keyword>
<dbReference type="STRING" id="1026882.MAMP_02291"/>
<dbReference type="PANTHER" id="PTHR11573">
    <property type="entry name" value="RIBONUCLEOSIDE-DIPHOSPHATE REDUCTASE LARGE CHAIN"/>
    <property type="match status" value="1"/>
</dbReference>
<dbReference type="InterPro" id="IPR005144">
    <property type="entry name" value="ATP-cone_dom"/>
</dbReference>
<evidence type="ECO:0000256" key="9">
    <source>
        <dbReference type="PROSITE-ProRule" id="PRU00492"/>
    </source>
</evidence>
<dbReference type="GO" id="GO:0005524">
    <property type="term" value="F:ATP binding"/>
    <property type="evidence" value="ECO:0007669"/>
    <property type="project" value="UniProtKB-UniRule"/>
</dbReference>
<accession>F5SXR7</accession>
<evidence type="ECO:0000256" key="1">
    <source>
        <dbReference type="ARBA" id="ARBA00010406"/>
    </source>
</evidence>
<dbReference type="Pfam" id="PF00317">
    <property type="entry name" value="Ribonuc_red_lgN"/>
    <property type="match status" value="1"/>
</dbReference>
<evidence type="ECO:0000313" key="13">
    <source>
        <dbReference type="EMBL" id="EGL55297.1"/>
    </source>
</evidence>
<keyword evidence="4 9" id="KW-0067">ATP-binding</keyword>
<dbReference type="Gene3D" id="3.20.70.20">
    <property type="match status" value="1"/>
</dbReference>
<evidence type="ECO:0000256" key="3">
    <source>
        <dbReference type="ARBA" id="ARBA00022741"/>
    </source>
</evidence>
<reference evidence="13 14" key="1">
    <citation type="journal article" date="2011" name="J. Bacteriol.">
        <title>Draft genome sequence of Methylophaga aminisulfidivorans MP T.</title>
        <authorList>
            <person name="Han G.H."/>
            <person name="Kim W."/>
            <person name="Chun J."/>
            <person name="Kim S.W."/>
        </authorList>
    </citation>
    <scope>NUCLEOTIDE SEQUENCE [LARGE SCALE GENOMIC DNA]</scope>
    <source>
        <strain evidence="14">MP(T)</strain>
    </source>
</reference>
<feature type="region of interest" description="Disordered" evidence="11">
    <location>
        <begin position="946"/>
        <end position="982"/>
    </location>
</feature>
<dbReference type="CDD" id="cd01679">
    <property type="entry name" value="RNR_I"/>
    <property type="match status" value="1"/>
</dbReference>